<accession>A0AAV2EXQ1</accession>
<name>A0AAV2EXQ1_9ROSI</name>
<dbReference type="EMBL" id="OZ034818">
    <property type="protein sequence ID" value="CAL1390170.1"/>
    <property type="molecule type" value="Genomic_DNA"/>
</dbReference>
<evidence type="ECO:0000313" key="2">
    <source>
        <dbReference type="Proteomes" id="UP001497516"/>
    </source>
</evidence>
<reference evidence="1 2" key="1">
    <citation type="submission" date="2024-04" db="EMBL/GenBank/DDBJ databases">
        <authorList>
            <person name="Fracassetti M."/>
        </authorList>
    </citation>
    <scope>NUCLEOTIDE SEQUENCE [LARGE SCALE GENOMIC DNA]</scope>
</reference>
<proteinExistence type="predicted"/>
<evidence type="ECO:0000313" key="1">
    <source>
        <dbReference type="EMBL" id="CAL1390170.1"/>
    </source>
</evidence>
<protein>
    <submittedName>
        <fullName evidence="1">Uncharacterized protein</fullName>
    </submittedName>
</protein>
<keyword evidence="2" id="KW-1185">Reference proteome</keyword>
<dbReference type="Proteomes" id="UP001497516">
    <property type="component" value="Chromosome 5"/>
</dbReference>
<gene>
    <name evidence="1" type="ORF">LTRI10_LOCUS30978</name>
</gene>
<organism evidence="1 2">
    <name type="scientific">Linum trigynum</name>
    <dbReference type="NCBI Taxonomy" id="586398"/>
    <lineage>
        <taxon>Eukaryota</taxon>
        <taxon>Viridiplantae</taxon>
        <taxon>Streptophyta</taxon>
        <taxon>Embryophyta</taxon>
        <taxon>Tracheophyta</taxon>
        <taxon>Spermatophyta</taxon>
        <taxon>Magnoliopsida</taxon>
        <taxon>eudicotyledons</taxon>
        <taxon>Gunneridae</taxon>
        <taxon>Pentapetalae</taxon>
        <taxon>rosids</taxon>
        <taxon>fabids</taxon>
        <taxon>Malpighiales</taxon>
        <taxon>Linaceae</taxon>
        <taxon>Linum</taxon>
    </lineage>
</organism>
<dbReference type="AlphaFoldDB" id="A0AAV2EXQ1"/>
<sequence length="78" mass="7947">MVTGDGALHTVTAFAYENRGGGVGDGLHYLFVDLGSISISDVVVSAACPIGASITIKEVSGCRSEGSRFASKQGCHQS</sequence>